<name>A0A8K0SU45_9HYPO</name>
<keyword evidence="3" id="KW-1185">Reference proteome</keyword>
<dbReference type="Proteomes" id="UP000813444">
    <property type="component" value="Unassembled WGS sequence"/>
</dbReference>
<organism evidence="2 3">
    <name type="scientific">Stachybotrys elegans</name>
    <dbReference type="NCBI Taxonomy" id="80388"/>
    <lineage>
        <taxon>Eukaryota</taxon>
        <taxon>Fungi</taxon>
        <taxon>Dikarya</taxon>
        <taxon>Ascomycota</taxon>
        <taxon>Pezizomycotina</taxon>
        <taxon>Sordariomycetes</taxon>
        <taxon>Hypocreomycetidae</taxon>
        <taxon>Hypocreales</taxon>
        <taxon>Stachybotryaceae</taxon>
        <taxon>Stachybotrys</taxon>
    </lineage>
</organism>
<keyword evidence="1" id="KW-0812">Transmembrane</keyword>
<evidence type="ECO:0000313" key="2">
    <source>
        <dbReference type="EMBL" id="KAH7318058.1"/>
    </source>
</evidence>
<comment type="caution">
    <text evidence="2">The sequence shown here is derived from an EMBL/GenBank/DDBJ whole genome shotgun (WGS) entry which is preliminary data.</text>
</comment>
<protein>
    <submittedName>
        <fullName evidence="2">Uncharacterized protein</fullName>
    </submittedName>
</protein>
<dbReference type="EMBL" id="JAGPNK010000007">
    <property type="protein sequence ID" value="KAH7318058.1"/>
    <property type="molecule type" value="Genomic_DNA"/>
</dbReference>
<gene>
    <name evidence="2" type="ORF">B0I35DRAFT_431227</name>
</gene>
<evidence type="ECO:0000313" key="3">
    <source>
        <dbReference type="Proteomes" id="UP000813444"/>
    </source>
</evidence>
<feature type="transmembrane region" description="Helical" evidence="1">
    <location>
        <begin position="45"/>
        <end position="64"/>
    </location>
</feature>
<dbReference type="AlphaFoldDB" id="A0A8K0SU45"/>
<reference evidence="2" key="1">
    <citation type="journal article" date="2021" name="Nat. Commun.">
        <title>Genetic determinants of endophytism in the Arabidopsis root mycobiome.</title>
        <authorList>
            <person name="Mesny F."/>
            <person name="Miyauchi S."/>
            <person name="Thiergart T."/>
            <person name="Pickel B."/>
            <person name="Atanasova L."/>
            <person name="Karlsson M."/>
            <person name="Huettel B."/>
            <person name="Barry K.W."/>
            <person name="Haridas S."/>
            <person name="Chen C."/>
            <person name="Bauer D."/>
            <person name="Andreopoulos W."/>
            <person name="Pangilinan J."/>
            <person name="LaButti K."/>
            <person name="Riley R."/>
            <person name="Lipzen A."/>
            <person name="Clum A."/>
            <person name="Drula E."/>
            <person name="Henrissat B."/>
            <person name="Kohler A."/>
            <person name="Grigoriev I.V."/>
            <person name="Martin F.M."/>
            <person name="Hacquard S."/>
        </authorList>
    </citation>
    <scope>NUCLEOTIDE SEQUENCE</scope>
    <source>
        <strain evidence="2">MPI-CAGE-CH-0235</strain>
    </source>
</reference>
<dbReference type="OrthoDB" id="2989864at2759"/>
<keyword evidence="1" id="KW-0472">Membrane</keyword>
<sequence length="69" mass="7682">MLLGILAHFSAWTGRYEACDIILIGVAWLGINDYLVGRKYGDKRWAWTPLVSSFAFALCGLFGLTQGQE</sequence>
<proteinExistence type="predicted"/>
<accession>A0A8K0SU45</accession>
<keyword evidence="1" id="KW-1133">Transmembrane helix</keyword>
<evidence type="ECO:0000256" key="1">
    <source>
        <dbReference type="SAM" id="Phobius"/>
    </source>
</evidence>